<protein>
    <submittedName>
        <fullName evidence="1">Uncharacterized protein</fullName>
    </submittedName>
</protein>
<dbReference type="Proteomes" id="UP001469553">
    <property type="component" value="Unassembled WGS sequence"/>
</dbReference>
<keyword evidence="2" id="KW-1185">Reference proteome</keyword>
<evidence type="ECO:0000313" key="1">
    <source>
        <dbReference type="EMBL" id="MEQ2304395.1"/>
    </source>
</evidence>
<organism evidence="1 2">
    <name type="scientific">Ameca splendens</name>
    <dbReference type="NCBI Taxonomy" id="208324"/>
    <lineage>
        <taxon>Eukaryota</taxon>
        <taxon>Metazoa</taxon>
        <taxon>Chordata</taxon>
        <taxon>Craniata</taxon>
        <taxon>Vertebrata</taxon>
        <taxon>Euteleostomi</taxon>
        <taxon>Actinopterygii</taxon>
        <taxon>Neopterygii</taxon>
        <taxon>Teleostei</taxon>
        <taxon>Neoteleostei</taxon>
        <taxon>Acanthomorphata</taxon>
        <taxon>Ovalentaria</taxon>
        <taxon>Atherinomorphae</taxon>
        <taxon>Cyprinodontiformes</taxon>
        <taxon>Goodeidae</taxon>
        <taxon>Ameca</taxon>
    </lineage>
</organism>
<gene>
    <name evidence="1" type="ORF">AMECASPLE_026591</name>
</gene>
<proteinExistence type="predicted"/>
<evidence type="ECO:0000313" key="2">
    <source>
        <dbReference type="Proteomes" id="UP001469553"/>
    </source>
</evidence>
<name>A0ABV0ZET1_9TELE</name>
<accession>A0ABV0ZET1</accession>
<reference evidence="1 2" key="1">
    <citation type="submission" date="2021-06" db="EMBL/GenBank/DDBJ databases">
        <authorList>
            <person name="Palmer J.M."/>
        </authorList>
    </citation>
    <scope>NUCLEOTIDE SEQUENCE [LARGE SCALE GENOMIC DNA]</scope>
    <source>
        <strain evidence="1 2">AS_MEX2019</strain>
        <tissue evidence="1">Muscle</tissue>
    </source>
</reference>
<comment type="caution">
    <text evidence="1">The sequence shown here is derived from an EMBL/GenBank/DDBJ whole genome shotgun (WGS) entry which is preliminary data.</text>
</comment>
<sequence length="115" mass="12656">MFPSADSRTHASPWEEASCNQVVLSVNKALSTCYTDGVTSATRAYVSRMSEKVSCVVPRAMGQNCECLLMNIDLLLIRVPRSSEEHKALLSIQIAVLRSTLYEGLVMPPHTHSMS</sequence>
<dbReference type="EMBL" id="JAHRIP010059162">
    <property type="protein sequence ID" value="MEQ2304395.1"/>
    <property type="molecule type" value="Genomic_DNA"/>
</dbReference>